<dbReference type="InterPro" id="IPR003392">
    <property type="entry name" value="PTHD_SSD"/>
</dbReference>
<organism evidence="16">
    <name type="scientific">Notodromas monacha</name>
    <dbReference type="NCBI Taxonomy" id="399045"/>
    <lineage>
        <taxon>Eukaryota</taxon>
        <taxon>Metazoa</taxon>
        <taxon>Ecdysozoa</taxon>
        <taxon>Arthropoda</taxon>
        <taxon>Crustacea</taxon>
        <taxon>Oligostraca</taxon>
        <taxon>Ostracoda</taxon>
        <taxon>Podocopa</taxon>
        <taxon>Podocopida</taxon>
        <taxon>Cypridocopina</taxon>
        <taxon>Cypridoidea</taxon>
        <taxon>Cyprididae</taxon>
        <taxon>Notodromas</taxon>
    </lineage>
</organism>
<dbReference type="InterPro" id="IPR004100">
    <property type="entry name" value="ATPase_F1/V1/A1_a/bsu_N"/>
</dbReference>
<dbReference type="FunFam" id="2.40.50.100:FF:000008">
    <property type="entry name" value="V-type proton ATPase catalytic subunit A"/>
    <property type="match status" value="2"/>
</dbReference>
<comment type="function">
    <text evidence="10">Catalytic subunit of the V1 complex of vacuolar(H+)-ATPase (V-ATPase), a multisubunit enzyme composed of a peripheral complex (V1) that hydrolyzes ATP and a membrane integral complex (V0) that translocates protons. V-ATPase is responsible for acidifying and maintaining the pH of intracellular compartments and in some cell types, is targeted to the plasma membrane, where it is responsible for acidifying the extracellular environment.</text>
</comment>
<keyword evidence="9" id="KW-0066">ATP synthesis</keyword>
<dbReference type="SUPFAM" id="SSF52540">
    <property type="entry name" value="P-loop containing nucleoside triphosphate hydrolases"/>
    <property type="match status" value="2"/>
</dbReference>
<feature type="transmembrane region" description="Helical" evidence="14">
    <location>
        <begin position="64"/>
        <end position="86"/>
    </location>
</feature>
<dbReference type="EC" id="7.1.2.2" evidence="2"/>
<dbReference type="GO" id="GO:0033180">
    <property type="term" value="C:proton-transporting V-type ATPase, V1 domain"/>
    <property type="evidence" value="ECO:0007669"/>
    <property type="project" value="InterPro"/>
</dbReference>
<gene>
    <name evidence="16" type="ORF">NMOB1V02_LOCUS5368</name>
</gene>
<evidence type="ECO:0000256" key="13">
    <source>
        <dbReference type="SAM" id="MobiDB-lite"/>
    </source>
</evidence>
<dbReference type="SMART" id="SM00382">
    <property type="entry name" value="AAA"/>
    <property type="match status" value="2"/>
</dbReference>
<dbReference type="GO" id="GO:0005524">
    <property type="term" value="F:ATP binding"/>
    <property type="evidence" value="ECO:0007669"/>
    <property type="project" value="UniProtKB-KW"/>
</dbReference>
<evidence type="ECO:0000313" key="16">
    <source>
        <dbReference type="EMBL" id="CAD7277640.1"/>
    </source>
</evidence>
<feature type="transmembrane region" description="Helical" evidence="14">
    <location>
        <begin position="748"/>
        <end position="770"/>
    </location>
</feature>
<evidence type="ECO:0000256" key="3">
    <source>
        <dbReference type="ARBA" id="ARBA00022448"/>
    </source>
</evidence>
<evidence type="ECO:0000256" key="10">
    <source>
        <dbReference type="ARBA" id="ARBA00045347"/>
    </source>
</evidence>
<dbReference type="Gene3D" id="3.40.50.300">
    <property type="entry name" value="P-loop containing nucleotide triphosphate hydrolases"/>
    <property type="match status" value="3"/>
</dbReference>
<comment type="similarity">
    <text evidence="1">Belongs to the ATPase alpha/beta chains family.</text>
</comment>
<dbReference type="InterPro" id="IPR027417">
    <property type="entry name" value="P-loop_NTPase"/>
</dbReference>
<dbReference type="HAMAP" id="MF_00309">
    <property type="entry name" value="ATP_synth_A_arch"/>
    <property type="match status" value="2"/>
</dbReference>
<dbReference type="PANTHER" id="PTHR43607">
    <property type="entry name" value="V-TYPE PROTON ATPASE CATALYTIC SUBUNIT A"/>
    <property type="match status" value="1"/>
</dbReference>
<evidence type="ECO:0000256" key="11">
    <source>
        <dbReference type="ARBA" id="ARBA00046957"/>
    </source>
</evidence>
<dbReference type="InterPro" id="IPR031686">
    <property type="entry name" value="ATP-synth_a_Xtn"/>
</dbReference>
<feature type="transmembrane region" description="Helical" evidence="14">
    <location>
        <begin position="487"/>
        <end position="506"/>
    </location>
</feature>
<keyword evidence="8" id="KW-0406">Ion transport</keyword>
<dbReference type="InterPro" id="IPR024034">
    <property type="entry name" value="ATPase_F1/V1_b/a_C"/>
</dbReference>
<dbReference type="GO" id="GO:0005765">
    <property type="term" value="C:lysosomal membrane"/>
    <property type="evidence" value="ECO:0007669"/>
    <property type="project" value="TreeGrafter"/>
</dbReference>
<dbReference type="PROSITE" id="PS50156">
    <property type="entry name" value="SSD"/>
    <property type="match status" value="2"/>
</dbReference>
<dbReference type="Gene3D" id="1.10.1140.10">
    <property type="entry name" value="Bovine Mitochondrial F1-atpase, Atp Synthase Beta Chain, Chain D, domain 3"/>
    <property type="match status" value="2"/>
</dbReference>
<keyword evidence="5" id="KW-0375">Hydrogen ion transport</keyword>
<dbReference type="PANTHER" id="PTHR43607:SF1">
    <property type="entry name" value="H(+)-TRANSPORTING TWO-SECTOR ATPASE"/>
    <property type="match status" value="1"/>
</dbReference>
<dbReference type="InterPro" id="IPR022878">
    <property type="entry name" value="V-ATPase_asu"/>
</dbReference>
<comment type="subunit">
    <text evidence="11">V-ATPase is a heteromultimeric enzyme made up of two complexes: the ATP-hydrolytic V1 complex and the proton translocation V0 complex. The V1 complex consists of three catalytic AB heterodimers that form a heterohexamer, three peripheral stalks each consisting of EG heterodimers, one central rotor including subunits D and F, and the regulatory subunits C and H. The proton translocation complex V0 consists of the proton transport subunit a, a ring of proteolipid subunits c9c'', rotary subunit d, subunits e and f, and the accessory subunits VhaAC45 and ATP6AP2.</text>
</comment>
<dbReference type="InterPro" id="IPR003593">
    <property type="entry name" value="AAA+_ATPase"/>
</dbReference>
<dbReference type="Gene3D" id="2.40.50.100">
    <property type="match status" value="2"/>
</dbReference>
<dbReference type="EMBL" id="OA883003">
    <property type="protein sequence ID" value="CAD7277640.1"/>
    <property type="molecule type" value="Genomic_DNA"/>
</dbReference>
<dbReference type="Gene3D" id="1.20.1640.10">
    <property type="entry name" value="Multidrug efflux transporter AcrB transmembrane domain"/>
    <property type="match status" value="2"/>
</dbReference>
<feature type="domain" description="SSD" evidence="15">
    <location>
        <begin position="706"/>
        <end position="848"/>
    </location>
</feature>
<dbReference type="CDD" id="cd18119">
    <property type="entry name" value="ATP-synt_V_A-type_alpha_N"/>
    <property type="match status" value="2"/>
</dbReference>
<keyword evidence="17" id="KW-1185">Reference proteome</keyword>
<evidence type="ECO:0000256" key="7">
    <source>
        <dbReference type="ARBA" id="ARBA00022967"/>
    </source>
</evidence>
<dbReference type="SUPFAM" id="SSF82866">
    <property type="entry name" value="Multidrug efflux transporter AcrB transmembrane domain"/>
    <property type="match status" value="2"/>
</dbReference>
<keyword evidence="14" id="KW-1133">Transmembrane helix</keyword>
<dbReference type="OrthoDB" id="1676488at2759"/>
<dbReference type="Pfam" id="PF00006">
    <property type="entry name" value="ATP-synt_ab"/>
    <property type="match status" value="2"/>
</dbReference>
<feature type="transmembrane region" description="Helical" evidence="14">
    <location>
        <begin position="389"/>
        <end position="417"/>
    </location>
</feature>
<dbReference type="FunFam" id="2.40.30.20:FF:000002">
    <property type="entry name" value="V-type proton ATPase catalytic subunit A"/>
    <property type="match status" value="2"/>
</dbReference>
<keyword evidence="14" id="KW-0812">Transmembrane</keyword>
<comment type="catalytic activity">
    <reaction evidence="12">
        <text>ATP + H2O + 4 H(+)(in) = ADP + phosphate + 5 H(+)(out)</text>
        <dbReference type="Rhea" id="RHEA:57720"/>
        <dbReference type="ChEBI" id="CHEBI:15377"/>
        <dbReference type="ChEBI" id="CHEBI:15378"/>
        <dbReference type="ChEBI" id="CHEBI:30616"/>
        <dbReference type="ChEBI" id="CHEBI:43474"/>
        <dbReference type="ChEBI" id="CHEBI:456216"/>
        <dbReference type="EC" id="7.1.2.2"/>
    </reaction>
</comment>
<dbReference type="SUPFAM" id="SSF50615">
    <property type="entry name" value="N-terminal domain of alpha and beta subunits of F1 ATP synthase"/>
    <property type="match status" value="2"/>
</dbReference>
<evidence type="ECO:0000256" key="5">
    <source>
        <dbReference type="ARBA" id="ARBA00022781"/>
    </source>
</evidence>
<dbReference type="Pfam" id="PF02874">
    <property type="entry name" value="ATP-synt_ab_N"/>
    <property type="match status" value="2"/>
</dbReference>
<dbReference type="Gene3D" id="2.40.30.20">
    <property type="match status" value="2"/>
</dbReference>
<dbReference type="Pfam" id="PF22919">
    <property type="entry name" value="ATP-synt_VA_C"/>
    <property type="match status" value="2"/>
</dbReference>
<dbReference type="InterPro" id="IPR055190">
    <property type="entry name" value="ATP-synt_VA_C"/>
</dbReference>
<evidence type="ECO:0000259" key="15">
    <source>
        <dbReference type="PROSITE" id="PS50156"/>
    </source>
</evidence>
<evidence type="ECO:0000256" key="9">
    <source>
        <dbReference type="ARBA" id="ARBA00023310"/>
    </source>
</evidence>
<keyword evidence="7" id="KW-1278">Translocase</keyword>
<dbReference type="InterPro" id="IPR005725">
    <property type="entry name" value="ATPase_V1-cplx_asu"/>
</dbReference>
<feature type="transmembrane region" description="Helical" evidence="14">
    <location>
        <begin position="363"/>
        <end position="382"/>
    </location>
</feature>
<evidence type="ECO:0000256" key="4">
    <source>
        <dbReference type="ARBA" id="ARBA00022741"/>
    </source>
</evidence>
<feature type="transmembrane region" description="Helical" evidence="14">
    <location>
        <begin position="818"/>
        <end position="849"/>
    </location>
</feature>
<evidence type="ECO:0000256" key="12">
    <source>
        <dbReference type="ARBA" id="ARBA00048383"/>
    </source>
</evidence>
<protein>
    <recommendedName>
        <fullName evidence="2">H(+)-transporting two-sector ATPase</fullName>
        <ecNumber evidence="2">7.1.2.2</ecNumber>
    </recommendedName>
</protein>
<dbReference type="EMBL" id="CAJPEX010000966">
    <property type="protein sequence ID" value="CAG0917792.1"/>
    <property type="molecule type" value="Genomic_DNA"/>
</dbReference>
<dbReference type="CDD" id="cd01134">
    <property type="entry name" value="V_A-ATPase_A"/>
    <property type="match status" value="2"/>
</dbReference>
<keyword evidence="14" id="KW-0472">Membrane</keyword>
<dbReference type="NCBIfam" id="TIGR01042">
    <property type="entry name" value="V-ATPase_V1_A"/>
    <property type="match status" value="2"/>
</dbReference>
<keyword evidence="6" id="KW-0067">ATP-binding</keyword>
<dbReference type="SUPFAM" id="SSF47917">
    <property type="entry name" value="C-terminal domain of alpha and beta subunits of F1 ATP synthase"/>
    <property type="match status" value="2"/>
</dbReference>
<evidence type="ECO:0000256" key="14">
    <source>
        <dbReference type="SAM" id="Phobius"/>
    </source>
</evidence>
<dbReference type="FunFam" id="3.40.50.300:FF:000052">
    <property type="entry name" value="V-type proton ATPase catalytic subunit A"/>
    <property type="match status" value="2"/>
</dbReference>
<dbReference type="InterPro" id="IPR000731">
    <property type="entry name" value="SSD"/>
</dbReference>
<dbReference type="PROSITE" id="PS00152">
    <property type="entry name" value="ATPASE_ALPHA_BETA"/>
    <property type="match status" value="2"/>
</dbReference>
<name>A0A7R9BP86_9CRUS</name>
<feature type="transmembrane region" description="Helical" evidence="14">
    <location>
        <begin position="711"/>
        <end position="736"/>
    </location>
</feature>
<dbReference type="FunFam" id="1.10.1140.10:FF:000002">
    <property type="entry name" value="V-type proton ATPase catalytic subunit A"/>
    <property type="match status" value="2"/>
</dbReference>
<dbReference type="CDD" id="cd18111">
    <property type="entry name" value="ATP-synt_V_A-type_alpha_C"/>
    <property type="match status" value="2"/>
</dbReference>
<dbReference type="InterPro" id="IPR000194">
    <property type="entry name" value="ATPase_F1/V1/A1_a/bsu_nucl-bd"/>
</dbReference>
<dbReference type="Pfam" id="PF16886">
    <property type="entry name" value="ATP-synt_ab_Xtn"/>
    <property type="match status" value="2"/>
</dbReference>
<accession>A0A7R9BP86</accession>
<dbReference type="Proteomes" id="UP000678499">
    <property type="component" value="Unassembled WGS sequence"/>
</dbReference>
<dbReference type="InterPro" id="IPR036121">
    <property type="entry name" value="ATPase_F1/V1/A1_a/bsu_N_sf"/>
</dbReference>
<dbReference type="GO" id="GO:0016887">
    <property type="term" value="F:ATP hydrolysis activity"/>
    <property type="evidence" value="ECO:0007669"/>
    <property type="project" value="InterPro"/>
</dbReference>
<dbReference type="Pfam" id="PF02460">
    <property type="entry name" value="Patched"/>
    <property type="match status" value="1"/>
</dbReference>
<dbReference type="InterPro" id="IPR020003">
    <property type="entry name" value="ATPase_a/bsu_AS"/>
</dbReference>
<dbReference type="GO" id="GO:0046961">
    <property type="term" value="F:proton-transporting ATPase activity, rotational mechanism"/>
    <property type="evidence" value="ECO:0007669"/>
    <property type="project" value="InterPro"/>
</dbReference>
<reference evidence="16" key="1">
    <citation type="submission" date="2020-11" db="EMBL/GenBank/DDBJ databases">
        <authorList>
            <person name="Tran Van P."/>
        </authorList>
    </citation>
    <scope>NUCLEOTIDE SEQUENCE</scope>
</reference>
<feature type="region of interest" description="Disordered" evidence="13">
    <location>
        <begin position="902"/>
        <end position="921"/>
    </location>
</feature>
<dbReference type="NCBIfam" id="NF003220">
    <property type="entry name" value="PRK04192.1"/>
    <property type="match status" value="2"/>
</dbReference>
<keyword evidence="4" id="KW-0547">Nucleotide-binding</keyword>
<evidence type="ECO:0000256" key="6">
    <source>
        <dbReference type="ARBA" id="ARBA00022840"/>
    </source>
</evidence>
<sequence>MGEDSDFTRIKVRKLKDNPDVPDDAGGRCRCYASLQSKLDAASVKVQGFLEYYFYRIGVIIGEYPVPTIISSLLLVLALSFGMLFFDKRDDQDVWLPKESELHQKKEWIQENFPARVYQETALIVAENVLKPDILELMEDLNSIVADVKLNDVSWESLCARPGSMISVGAEATGDGKGLSSETKTMDHADRKSKALKIDFSSLFGFEIPSDVQAIYDDYLGHMEKGGPCLTTSILPVFRVARGQRFNSTSATEANILSKITNELRKTSSLSETRNVSLLLSGIDVGPKGEILGATAALMIWLVKAPPGVENSPENRVIRLWERELVNKILSFGRAKTQVKIFVFTHFSFIDAMMQMLDENMPVLFVGFFLILVYVTITLGKFNRLEHRIYVSLIGIGNVGLSILASYGLCSYAGLFFGPIHPILPFLLLGIGVDDMFVIVQAMKTVKGSDKGIPVPEKMGLTLKSAGVSITITSATDVLAFSIGATTVASIVLALVLVCVNGYGVYNMQHNFDPRKYIALDSYQDHYLKAVHQYFPRDGEPGSFYIGNIEYWQETENLERLYRYVMGNKYIRQEKVDFWHHSFLVWMRKQKLMAPKFEDEFEFQELLREFLLSTPDGLEYIQDILLNGTLLGEFRIIASRLKFKHVRMTRSEEKEAAMEAVFCIEKAVNFTTAPADDIPLLGYAPVYTPWQANVIISGELVRNLGLTMASVFVITLVLIGDIRVSVWVFICVAFILTDIGGSMHFWGLTIEIVTSISLILAVGLAVDYSAHVGHMYVALKGQREERAKETLVRIGPAVFNGAFSTFLAFVLLANTDSYVFSAFFKAFFCVVVYGVFHGLVFLPVVLSLVGPSMSLKKSSSEDDEDGNKTCEVSKELLENCDGSASHEGSAEPLPCCNVSRGRSSLEDGGGGGGSSTGDRGDGGSSNLEFVFYESHIIECICTMALPKVRDEERESKYGYVFAVSGPVVTAERMSGSAMYELVRVGHQELVGEIIRLEGDMATIQVYEDTSGVTVGDPVLRTGSPLSVELGPGIMGSIFDGIQRPLKDICEIVDSIYIPKGINVPALSRNNRWDFQPSKIREGAHVTGGDVFGFVPENTLIKHKLMLSPRAKGTVTYLAPPGTYSVADVLMETEFQGEKSKHTMLQVWPVRQPRPVAEKIPANHPLLTGQRVIDALFPSVQGGTTAIPGAFGCGKTVISQSLSKYSNSDVIIYVGCGERGNEMAEVLRDFPELSVEIDGNVESIMKRTALVANTSNMPVAAREASIYTGITLSEYFRDMGYHVSMMADSTSRWAEALREISGRLAEMPADSGYPAYLGARLASFYERAGRVKCLGNPEREGSVSIVGAVSPPGGDFSDPVTSATLGIVQVFWGLDKKLAQRKHFPSLNWLISYSKYTRALDDYYEKNFPDFVPYRTKVKSILQEEEDLAEIVQLVGKASLAEGDKVTLEVAKLIKDDFLQQNGYSAYDRFCPFYKTVGMIRNIVAFYDLAKHTVESTAQTENKITWNVIRESMGNIIYQLSSMKFKDPVKDGEAKIKADYDELHEQMQQSFRNLEDLIRDEEQESRYGYVFAVSGPVVTAERMSGSAMYELVRVGHQELVGEIIRLEGDMATIQVYEDTSGVTVGDPVLRTGSPLSVELGPGIMGSIFDGIQRPLKDICEAIQSIYIPKGINVPALSREHRWDFQPAKIKVSLRFQCCIFGLLQPFFYIRRIKFEPRGYFYWSSPSNHSRRAHVTGGDIFGQVPENTLIKHKLMLPPRAKGTVTYIAPPGSYSVSDVLLETEFSGERNKYTMLQIWPVRQPRPVAEKIPANHPLLTGQRVIDALFPCVQGGTTAIPGAFGCGKTVISQSLSKYSNSDVIVYVGCGERGNEMAEVLRDFPELSVEIDGHVESIMKRTALVANTSNMPVAAREASIYTGITLSEYFRDMGYNVSMMADSTSRWAEALREISGRLAEMPADSGYPAYLGARLASFYERAGKVKCLGNPEREGSVSIVGAVSPPGGDFSDPVTSATLGIVQVFWGLDKKLAQRKHFPSLNWLISYSKYTRALDDYYEKNFPDFVPYRTKVKSILQEEEDLAEIVQLVGKASLAEGDKVTLEVAKLIKDDFLQQNGYSAYDRFCPFYKTVGMIRNIVAFYDLAKHTVESTAQTENKITWNVIRESMGNIIYQLSSMKFKDPLKDGEAKIKADYDELHEQMQQAFRNLEDM</sequence>
<evidence type="ECO:0000256" key="1">
    <source>
        <dbReference type="ARBA" id="ARBA00008936"/>
    </source>
</evidence>
<proteinExistence type="inferred from homology"/>
<dbReference type="GO" id="GO:0006754">
    <property type="term" value="P:ATP biosynthetic process"/>
    <property type="evidence" value="ECO:0007669"/>
    <property type="project" value="UniProtKB-KW"/>
</dbReference>
<evidence type="ECO:0000256" key="2">
    <source>
        <dbReference type="ARBA" id="ARBA00012473"/>
    </source>
</evidence>
<keyword evidence="3" id="KW-0813">Transport</keyword>
<feature type="domain" description="SSD" evidence="15">
    <location>
        <begin position="360"/>
        <end position="500"/>
    </location>
</feature>
<feature type="transmembrane region" description="Helical" evidence="14">
    <location>
        <begin position="423"/>
        <end position="440"/>
    </location>
</feature>
<evidence type="ECO:0000313" key="17">
    <source>
        <dbReference type="Proteomes" id="UP000678499"/>
    </source>
</evidence>
<evidence type="ECO:0000256" key="8">
    <source>
        <dbReference type="ARBA" id="ARBA00023065"/>
    </source>
</evidence>
<dbReference type="InterPro" id="IPR023366">
    <property type="entry name" value="ATP_synth_asu-like_sf"/>
</dbReference>
<feature type="transmembrane region" description="Helical" evidence="14">
    <location>
        <begin position="791"/>
        <end position="812"/>
    </location>
</feature>